<dbReference type="GO" id="GO:0003677">
    <property type="term" value="F:DNA binding"/>
    <property type="evidence" value="ECO:0007669"/>
    <property type="project" value="InterPro"/>
</dbReference>
<dbReference type="eggNOG" id="COG1466">
    <property type="taxonomic scope" value="Bacteria"/>
</dbReference>
<dbReference type="AlphaFoldDB" id="W7L9E2"/>
<dbReference type="SUPFAM" id="SSF52540">
    <property type="entry name" value="P-loop containing nucleoside triphosphate hydrolases"/>
    <property type="match status" value="1"/>
</dbReference>
<evidence type="ECO:0000259" key="9">
    <source>
        <dbReference type="Pfam" id="PF06144"/>
    </source>
</evidence>
<dbReference type="EC" id="2.7.7.7" evidence="1"/>
<dbReference type="PANTHER" id="PTHR34388:SF1">
    <property type="entry name" value="DNA POLYMERASE III SUBUNIT DELTA"/>
    <property type="match status" value="1"/>
</dbReference>
<dbReference type="Pfam" id="PF06144">
    <property type="entry name" value="DNA_pol3_delta"/>
    <property type="match status" value="1"/>
</dbReference>
<evidence type="ECO:0000256" key="2">
    <source>
        <dbReference type="ARBA" id="ARBA00017703"/>
    </source>
</evidence>
<keyword evidence="5" id="KW-0235">DNA replication</keyword>
<accession>W7L9E2</accession>
<dbReference type="GO" id="GO:0003887">
    <property type="term" value="F:DNA-directed DNA polymerase activity"/>
    <property type="evidence" value="ECO:0007669"/>
    <property type="project" value="UniProtKB-KW"/>
</dbReference>
<dbReference type="EMBL" id="APVL01000044">
    <property type="protein sequence ID" value="EWG08429.1"/>
    <property type="molecule type" value="Genomic_DNA"/>
</dbReference>
<keyword evidence="3" id="KW-0808">Transferase</keyword>
<dbReference type="InterPro" id="IPR010372">
    <property type="entry name" value="DNA_pol3_delta_N"/>
</dbReference>
<reference evidence="12" key="1">
    <citation type="submission" date="2013-03" db="EMBL/GenBank/DDBJ databases">
        <title>Draft genome sequence of Bacillus firmus DS1.</title>
        <authorList>
            <person name="Peng D."/>
            <person name="Zhu L."/>
            <person name="Sun M."/>
        </authorList>
    </citation>
    <scope>NUCLEOTIDE SEQUENCE [LARGE SCALE GENOMIC DNA]</scope>
    <source>
        <strain evidence="12">DS1</strain>
    </source>
</reference>
<evidence type="ECO:0000256" key="1">
    <source>
        <dbReference type="ARBA" id="ARBA00012417"/>
    </source>
</evidence>
<dbReference type="PANTHER" id="PTHR34388">
    <property type="entry name" value="DNA POLYMERASE III SUBUNIT DELTA"/>
    <property type="match status" value="1"/>
</dbReference>
<dbReference type="Pfam" id="PF21694">
    <property type="entry name" value="DNA_pol3_delta_C"/>
    <property type="match status" value="1"/>
</dbReference>
<feature type="domain" description="DNA polymerase III delta N-terminal" evidence="9">
    <location>
        <begin position="5"/>
        <end position="131"/>
    </location>
</feature>
<evidence type="ECO:0000313" key="12">
    <source>
        <dbReference type="Proteomes" id="UP000019270"/>
    </source>
</evidence>
<dbReference type="InterPro" id="IPR048466">
    <property type="entry name" value="DNA_pol3_delta-like_C"/>
</dbReference>
<evidence type="ECO:0000256" key="5">
    <source>
        <dbReference type="ARBA" id="ARBA00022705"/>
    </source>
</evidence>
<evidence type="ECO:0000256" key="7">
    <source>
        <dbReference type="ARBA" id="ARBA00034754"/>
    </source>
</evidence>
<dbReference type="SUPFAM" id="SSF48019">
    <property type="entry name" value="post-AAA+ oligomerization domain-like"/>
    <property type="match status" value="1"/>
</dbReference>
<sequence length="324" mass="37011">MKNVHVLFGPERYFLEKKKQEIINNTIPPEERDLSVTIHDARETSIQEALDDCQTISFLGGNRVVIVKDAYFFTTEKAREKVDHNLDSLLSYMEKPSGDAVLVIMVPYEKLDNRKKVVKNLKKLAAVYEAKSLKGGQLFDWVYKRTREQGVSMSTEGINLLISYIGSNLYQLENEIIKMALHIGPGNELEVQHIEQLVSRTLEQDIFKLINAIVSKRAEEAFLLLEDMFRQGEDSIKIINLIARQFRILFQLQELKKEGLSNGQIASKIKLPPFLVNMNMNLSVQYEGNELLGILSQLTELDYQMKTGQVSKELALESFIAKIA</sequence>
<dbReference type="InterPro" id="IPR008921">
    <property type="entry name" value="DNA_pol3_clamp-load_cplx_C"/>
</dbReference>
<reference evidence="11 12" key="2">
    <citation type="journal article" date="2016" name="Sci. Rep.">
        <title>A novel serine protease, Sep1, from Bacillus firmus DS-1 has nematicidal activity and degrades multiple intestinal-associated nematode proteins.</title>
        <authorList>
            <person name="Geng C."/>
            <person name="Nie X."/>
            <person name="Tang Z."/>
            <person name="Zhang Y."/>
            <person name="Lin J."/>
            <person name="Sun M."/>
            <person name="Peng D."/>
        </authorList>
    </citation>
    <scope>NUCLEOTIDE SEQUENCE [LARGE SCALE GENOMIC DNA]</scope>
    <source>
        <strain evidence="11 12">DS1</strain>
    </source>
</reference>
<dbReference type="Gene3D" id="1.20.272.10">
    <property type="match status" value="1"/>
</dbReference>
<evidence type="ECO:0000256" key="8">
    <source>
        <dbReference type="ARBA" id="ARBA00049244"/>
    </source>
</evidence>
<feature type="domain" description="DNA polymerase III delta subunit-like C-terminal" evidence="10">
    <location>
        <begin position="203"/>
        <end position="323"/>
    </location>
</feature>
<keyword evidence="6" id="KW-0239">DNA-directed DNA polymerase</keyword>
<dbReference type="PATRIC" id="fig|1307436.3.peg.5185"/>
<dbReference type="RefSeq" id="WP_035333509.1">
    <property type="nucleotide sequence ID" value="NZ_APVL01000044.1"/>
</dbReference>
<evidence type="ECO:0000313" key="11">
    <source>
        <dbReference type="EMBL" id="EWG08429.1"/>
    </source>
</evidence>
<dbReference type="InterPro" id="IPR005790">
    <property type="entry name" value="DNA_polIII_delta"/>
</dbReference>
<evidence type="ECO:0000256" key="3">
    <source>
        <dbReference type="ARBA" id="ARBA00022679"/>
    </source>
</evidence>
<comment type="catalytic activity">
    <reaction evidence="8">
        <text>DNA(n) + a 2'-deoxyribonucleoside 5'-triphosphate = DNA(n+1) + diphosphate</text>
        <dbReference type="Rhea" id="RHEA:22508"/>
        <dbReference type="Rhea" id="RHEA-COMP:17339"/>
        <dbReference type="Rhea" id="RHEA-COMP:17340"/>
        <dbReference type="ChEBI" id="CHEBI:33019"/>
        <dbReference type="ChEBI" id="CHEBI:61560"/>
        <dbReference type="ChEBI" id="CHEBI:173112"/>
        <dbReference type="EC" id="2.7.7.7"/>
    </reaction>
</comment>
<dbReference type="GO" id="GO:0006261">
    <property type="term" value="P:DNA-templated DNA replication"/>
    <property type="evidence" value="ECO:0007669"/>
    <property type="project" value="TreeGrafter"/>
</dbReference>
<dbReference type="GO" id="GO:0009360">
    <property type="term" value="C:DNA polymerase III complex"/>
    <property type="evidence" value="ECO:0007669"/>
    <property type="project" value="InterPro"/>
</dbReference>
<comment type="caution">
    <text evidence="11">The sequence shown here is derived from an EMBL/GenBank/DDBJ whole genome shotgun (WGS) entry which is preliminary data.</text>
</comment>
<dbReference type="OrthoDB" id="9775929at2"/>
<evidence type="ECO:0000259" key="10">
    <source>
        <dbReference type="Pfam" id="PF21694"/>
    </source>
</evidence>
<name>W7L9E2_CYTFI</name>
<dbReference type="InterPro" id="IPR027417">
    <property type="entry name" value="P-loop_NTPase"/>
</dbReference>
<organism evidence="11 12">
    <name type="scientific">Cytobacillus firmus DS1</name>
    <dbReference type="NCBI Taxonomy" id="1307436"/>
    <lineage>
        <taxon>Bacteria</taxon>
        <taxon>Bacillati</taxon>
        <taxon>Bacillota</taxon>
        <taxon>Bacilli</taxon>
        <taxon>Bacillales</taxon>
        <taxon>Bacillaceae</taxon>
        <taxon>Cytobacillus</taxon>
    </lineage>
</organism>
<dbReference type="Gene3D" id="1.10.8.60">
    <property type="match status" value="1"/>
</dbReference>
<dbReference type="Gene3D" id="3.40.50.300">
    <property type="entry name" value="P-loop containing nucleotide triphosphate hydrolases"/>
    <property type="match status" value="1"/>
</dbReference>
<dbReference type="NCBIfam" id="TIGR01128">
    <property type="entry name" value="holA"/>
    <property type="match status" value="1"/>
</dbReference>
<comment type="similarity">
    <text evidence="7">Belongs to the DNA polymerase HolA subunit family.</text>
</comment>
<proteinExistence type="inferred from homology"/>
<evidence type="ECO:0000256" key="4">
    <source>
        <dbReference type="ARBA" id="ARBA00022695"/>
    </source>
</evidence>
<gene>
    <name evidence="11" type="primary">holA</name>
    <name evidence="11" type="ORF">PBF_24348</name>
</gene>
<protein>
    <recommendedName>
        <fullName evidence="2">DNA polymerase III subunit delta</fullName>
        <ecNumber evidence="1">2.7.7.7</ecNumber>
    </recommendedName>
</protein>
<keyword evidence="4" id="KW-0548">Nucleotidyltransferase</keyword>
<evidence type="ECO:0000256" key="6">
    <source>
        <dbReference type="ARBA" id="ARBA00022932"/>
    </source>
</evidence>
<dbReference type="Proteomes" id="UP000019270">
    <property type="component" value="Unassembled WGS sequence"/>
</dbReference>